<dbReference type="Proteomes" id="UP001165960">
    <property type="component" value="Unassembled WGS sequence"/>
</dbReference>
<organism evidence="1 2">
    <name type="scientific">Entomophthora muscae</name>
    <dbReference type="NCBI Taxonomy" id="34485"/>
    <lineage>
        <taxon>Eukaryota</taxon>
        <taxon>Fungi</taxon>
        <taxon>Fungi incertae sedis</taxon>
        <taxon>Zoopagomycota</taxon>
        <taxon>Entomophthoromycotina</taxon>
        <taxon>Entomophthoromycetes</taxon>
        <taxon>Entomophthorales</taxon>
        <taxon>Entomophthoraceae</taxon>
        <taxon>Entomophthora</taxon>
    </lineage>
</organism>
<protein>
    <submittedName>
        <fullName evidence="1">Uncharacterized protein</fullName>
    </submittedName>
</protein>
<keyword evidence="2" id="KW-1185">Reference proteome</keyword>
<reference evidence="1" key="1">
    <citation type="submission" date="2022-04" db="EMBL/GenBank/DDBJ databases">
        <title>Genome of the entomopathogenic fungus Entomophthora muscae.</title>
        <authorList>
            <person name="Elya C."/>
            <person name="Lovett B.R."/>
            <person name="Lee E."/>
            <person name="Macias A.M."/>
            <person name="Hajek A.E."/>
            <person name="De Bivort B.L."/>
            <person name="Kasson M.T."/>
            <person name="De Fine Licht H.H."/>
            <person name="Stajich J.E."/>
        </authorList>
    </citation>
    <scope>NUCLEOTIDE SEQUENCE</scope>
    <source>
        <strain evidence="1">Berkeley</strain>
    </source>
</reference>
<accession>A0ACC2TWI9</accession>
<evidence type="ECO:0000313" key="2">
    <source>
        <dbReference type="Proteomes" id="UP001165960"/>
    </source>
</evidence>
<gene>
    <name evidence="1" type="ORF">DSO57_1001222</name>
</gene>
<evidence type="ECO:0000313" key="1">
    <source>
        <dbReference type="EMBL" id="KAJ9079009.1"/>
    </source>
</evidence>
<dbReference type="EMBL" id="QTSX02002132">
    <property type="protein sequence ID" value="KAJ9079009.1"/>
    <property type="molecule type" value="Genomic_DNA"/>
</dbReference>
<comment type="caution">
    <text evidence="1">The sequence shown here is derived from an EMBL/GenBank/DDBJ whole genome shotgun (WGS) entry which is preliminary data.</text>
</comment>
<sequence length="147" mass="15877">MPNIVLVNSLTPLVLDQTVFPHHTKKGSKITAKSLNSLGDLAHTVDERFVLAYPADPPALVVPAWEETLINLDYLLAWCCPLLKTIRNAQSNNATSITRKSNESELVEVPSSQSGGAAEITLKYSSTHGSCQQIFSLGQSEAVSVVM</sequence>
<proteinExistence type="predicted"/>
<name>A0ACC2TWI9_9FUNG</name>